<comment type="caution">
    <text evidence="2">The sequence shown here is derived from an EMBL/GenBank/DDBJ whole genome shotgun (WGS) entry which is preliminary data.</text>
</comment>
<dbReference type="EMBL" id="JABFTP020000001">
    <property type="protein sequence ID" value="KAL3265283.1"/>
    <property type="molecule type" value="Genomic_DNA"/>
</dbReference>
<feature type="region of interest" description="Disordered" evidence="1">
    <location>
        <begin position="642"/>
        <end position="669"/>
    </location>
</feature>
<evidence type="ECO:0000256" key="1">
    <source>
        <dbReference type="SAM" id="MobiDB-lite"/>
    </source>
</evidence>
<keyword evidence="3" id="KW-1185">Reference proteome</keyword>
<feature type="compositionally biased region" description="Polar residues" evidence="1">
    <location>
        <begin position="698"/>
        <end position="710"/>
    </location>
</feature>
<accession>A0ABD2MFT9</accession>
<dbReference type="Proteomes" id="UP001516400">
    <property type="component" value="Unassembled WGS sequence"/>
</dbReference>
<feature type="region of interest" description="Disordered" evidence="1">
    <location>
        <begin position="698"/>
        <end position="725"/>
    </location>
</feature>
<protein>
    <submittedName>
        <fullName evidence="2">Uncharacterized protein</fullName>
    </submittedName>
</protein>
<gene>
    <name evidence="2" type="ORF">HHI36_009493</name>
</gene>
<feature type="region of interest" description="Disordered" evidence="1">
    <location>
        <begin position="587"/>
        <end position="606"/>
    </location>
</feature>
<sequence length="885" mass="103119">MKISLDKINIVAISEDEICLVLAIGCHADEELIATVVPENIENALKSENNTHPPENAIIYNITTSPINLENHTLDEQLNSKRKVAKVKKLKKNWKNDSISPIFQKIKDYNTESNTETKYGYDPPQNFHFSPMYNSLRLENNNRTQYQVFEGTTEKPSIVRGSTRINWPLQKDYNSDSRPNRLRNNQHYLMENKQVFHENQGQESRNIIDVRNKDNAVKFVYKFEVQPQESNTIHRHEQPSKPYKKQRRGGRPSLPEIQNVIQTLDNQESSNSYHSPKQNHIVEVNEVPLVFEHHYQGDFKSPEKNFITHQYSYNPPADNTDEAYQLGKILSQNVVQKLHTSQKPLREYIDDQQELVLRRPTYESITNSQQHYVTPSKDNLRNSHYTNPIMKYLVPEITQQEFAQDIHHFQSNVNHYQSTVPKTKIQPIVVQDEQPNAEYDTTYLQSVNEQGLQNNYNHNPSSNQQELTNSPYFVNVVKHLMQAPPYTMMHYLNLQDTQQPQALHEVEAPNLSNSNNINVAKTPTRPILPTPIPDYIGTHEHNTIFSTPHSDYNEGNSIDDLHSSLRLGDIIARPEIVYMLTHSSPIPSSVPHHRPKTQMSPSRPYWKKPKSLKLKKVTPNHNFYHHEQKFRPLHENNEKFKNFGTDNYSRNIPRLRPNPEEDFTSSHITDFKSNPSIRYQDLSEYYPSNVVSVITHQQNIPPQTSETYQSEEVYPPSQREPSSEPKEVYYTPEAYGTQTLKEGSSSFQNNEENRLHQENKQNNNQVEIEIVKSVSPELTEVPDNYESLNQNAIYVKPLSEEDTQQGGHLPRGYLTFQKPINNVRLPHLIKDERPRHLVRTRLSPESYDFEHKIVQPRLRRLVSNLLADRHKNVDYFLIVRENDAI</sequence>
<proteinExistence type="predicted"/>
<evidence type="ECO:0000313" key="3">
    <source>
        <dbReference type="Proteomes" id="UP001516400"/>
    </source>
</evidence>
<dbReference type="AlphaFoldDB" id="A0ABD2MFT9"/>
<reference evidence="2 3" key="1">
    <citation type="journal article" date="2021" name="BMC Biol.">
        <title>Horizontally acquired antibacterial genes associated with adaptive radiation of ladybird beetles.</title>
        <authorList>
            <person name="Li H.S."/>
            <person name="Tang X.F."/>
            <person name="Huang Y.H."/>
            <person name="Xu Z.Y."/>
            <person name="Chen M.L."/>
            <person name="Du X.Y."/>
            <person name="Qiu B.Y."/>
            <person name="Chen P.T."/>
            <person name="Zhang W."/>
            <person name="Slipinski A."/>
            <person name="Escalona H.E."/>
            <person name="Waterhouse R.M."/>
            <person name="Zwick A."/>
            <person name="Pang H."/>
        </authorList>
    </citation>
    <scope>NUCLEOTIDE SEQUENCE [LARGE SCALE GENOMIC DNA]</scope>
    <source>
        <strain evidence="2">SYSU2018</strain>
    </source>
</reference>
<name>A0ABD2MFT9_9CUCU</name>
<feature type="region of interest" description="Disordered" evidence="1">
    <location>
        <begin position="229"/>
        <end position="253"/>
    </location>
</feature>
<evidence type="ECO:0000313" key="2">
    <source>
        <dbReference type="EMBL" id="KAL3265283.1"/>
    </source>
</evidence>
<organism evidence="2 3">
    <name type="scientific">Cryptolaemus montrouzieri</name>
    <dbReference type="NCBI Taxonomy" id="559131"/>
    <lineage>
        <taxon>Eukaryota</taxon>
        <taxon>Metazoa</taxon>
        <taxon>Ecdysozoa</taxon>
        <taxon>Arthropoda</taxon>
        <taxon>Hexapoda</taxon>
        <taxon>Insecta</taxon>
        <taxon>Pterygota</taxon>
        <taxon>Neoptera</taxon>
        <taxon>Endopterygota</taxon>
        <taxon>Coleoptera</taxon>
        <taxon>Polyphaga</taxon>
        <taxon>Cucujiformia</taxon>
        <taxon>Coccinelloidea</taxon>
        <taxon>Coccinellidae</taxon>
        <taxon>Scymninae</taxon>
        <taxon>Scymnini</taxon>
        <taxon>Cryptolaemus</taxon>
    </lineage>
</organism>